<accession>A0A8X6JNB7</accession>
<evidence type="ECO:0000313" key="5">
    <source>
        <dbReference type="Proteomes" id="UP000887116"/>
    </source>
</evidence>
<dbReference type="Pfam" id="PF00379">
    <property type="entry name" value="Chitin_bind_4"/>
    <property type="match status" value="1"/>
</dbReference>
<dbReference type="PROSITE" id="PS51155">
    <property type="entry name" value="CHIT_BIND_RR_2"/>
    <property type="match status" value="1"/>
</dbReference>
<dbReference type="AlphaFoldDB" id="A0A8X6JNB7"/>
<dbReference type="GO" id="GO:0008010">
    <property type="term" value="F:structural constituent of chitin-based larval cuticle"/>
    <property type="evidence" value="ECO:0007669"/>
    <property type="project" value="TreeGrafter"/>
</dbReference>
<dbReference type="InterPro" id="IPR031311">
    <property type="entry name" value="CHIT_BIND_RR_consensus"/>
</dbReference>
<dbReference type="OrthoDB" id="7789829at2759"/>
<proteinExistence type="predicted"/>
<comment type="function">
    <text evidence="1">Component of the rigid cuticle of the spider.</text>
</comment>
<dbReference type="Proteomes" id="UP000887116">
    <property type="component" value="Unassembled WGS sequence"/>
</dbReference>
<reference evidence="4" key="1">
    <citation type="submission" date="2020-07" db="EMBL/GenBank/DDBJ databases">
        <title>Multicomponent nature underlies the extraordinary mechanical properties of spider dragline silk.</title>
        <authorList>
            <person name="Kono N."/>
            <person name="Nakamura H."/>
            <person name="Mori M."/>
            <person name="Yoshida Y."/>
            <person name="Ohtoshi R."/>
            <person name="Malay A.D."/>
            <person name="Moran D.A.P."/>
            <person name="Tomita M."/>
            <person name="Numata K."/>
            <person name="Arakawa K."/>
        </authorList>
    </citation>
    <scope>NUCLEOTIDE SEQUENCE</scope>
</reference>
<organism evidence="4 5">
    <name type="scientific">Trichonephila clavata</name>
    <name type="common">Joro spider</name>
    <name type="synonym">Nephila clavata</name>
    <dbReference type="NCBI Taxonomy" id="2740835"/>
    <lineage>
        <taxon>Eukaryota</taxon>
        <taxon>Metazoa</taxon>
        <taxon>Ecdysozoa</taxon>
        <taxon>Arthropoda</taxon>
        <taxon>Chelicerata</taxon>
        <taxon>Arachnida</taxon>
        <taxon>Araneae</taxon>
        <taxon>Araneomorphae</taxon>
        <taxon>Entelegynae</taxon>
        <taxon>Araneoidea</taxon>
        <taxon>Nephilidae</taxon>
        <taxon>Trichonephila</taxon>
    </lineage>
</organism>
<gene>
    <name evidence="4" type="primary">NCL1_55666</name>
    <name evidence="4" type="ORF">TNCT_671091</name>
</gene>
<sequence>MRILKIIIPSSPSVNDSKRNVLQQQKLKVQRCENVLNNAFFSFENSLLLFWEAILAFCLIASVYCDAELNLKDNGQYNFLYNTGDAGAHKREETSNGDGTVSGSYSYVDPNGDLRKVEYKAGGSIGFQPSGDISVDKKTAEKAAEIAALAPKAPAVETPEVKIPASPFTLPLYAMPGIHAPLHIAPVPHPVAALPYAYVHHPAYFW</sequence>
<dbReference type="PROSITE" id="PS00233">
    <property type="entry name" value="CHIT_BIND_RR_1"/>
    <property type="match status" value="1"/>
</dbReference>
<keyword evidence="5" id="KW-1185">Reference proteome</keyword>
<dbReference type="GO" id="GO:0062129">
    <property type="term" value="C:chitin-based extracellular matrix"/>
    <property type="evidence" value="ECO:0007669"/>
    <property type="project" value="TreeGrafter"/>
</dbReference>
<evidence type="ECO:0000256" key="2">
    <source>
        <dbReference type="ARBA" id="ARBA00022460"/>
    </source>
</evidence>
<evidence type="ECO:0000313" key="4">
    <source>
        <dbReference type="EMBL" id="GFR32468.1"/>
    </source>
</evidence>
<evidence type="ECO:0000256" key="1">
    <source>
        <dbReference type="ARBA" id="ARBA00002980"/>
    </source>
</evidence>
<protein>
    <submittedName>
        <fullName evidence="4">Adult-specific rigid cuticular protein 12.6</fullName>
    </submittedName>
</protein>
<evidence type="ECO:0000256" key="3">
    <source>
        <dbReference type="PROSITE-ProRule" id="PRU00497"/>
    </source>
</evidence>
<dbReference type="InterPro" id="IPR050468">
    <property type="entry name" value="Cuticle_Struct_Prot"/>
</dbReference>
<dbReference type="PRINTS" id="PR00947">
    <property type="entry name" value="CUTICLE"/>
</dbReference>
<dbReference type="PANTHER" id="PTHR10380">
    <property type="entry name" value="CUTICLE PROTEIN"/>
    <property type="match status" value="1"/>
</dbReference>
<keyword evidence="2 3" id="KW-0193">Cuticle</keyword>
<name>A0A8X6JNB7_TRICU</name>
<dbReference type="InterPro" id="IPR000618">
    <property type="entry name" value="Insect_cuticle"/>
</dbReference>
<comment type="caution">
    <text evidence="4">The sequence shown here is derived from an EMBL/GenBank/DDBJ whole genome shotgun (WGS) entry which is preliminary data.</text>
</comment>
<dbReference type="EMBL" id="BMAO01019739">
    <property type="protein sequence ID" value="GFR32468.1"/>
    <property type="molecule type" value="Genomic_DNA"/>
</dbReference>